<gene>
    <name evidence="2" type="ORF">GALMADRAFT_139547</name>
</gene>
<dbReference type="EMBL" id="KL142378">
    <property type="protein sequence ID" value="KDR76640.1"/>
    <property type="molecule type" value="Genomic_DNA"/>
</dbReference>
<evidence type="ECO:0000256" key="1">
    <source>
        <dbReference type="SAM" id="SignalP"/>
    </source>
</evidence>
<proteinExistence type="predicted"/>
<protein>
    <recommendedName>
        <fullName evidence="4">Extracellular membrane protein CFEM domain-containing protein</fullName>
    </recommendedName>
</protein>
<evidence type="ECO:0000313" key="2">
    <source>
        <dbReference type="EMBL" id="KDR76640.1"/>
    </source>
</evidence>
<feature type="chain" id="PRO_5001649188" description="Extracellular membrane protein CFEM domain-containing protein" evidence="1">
    <location>
        <begin position="24"/>
        <end position="70"/>
    </location>
</feature>
<accession>A0A067T0B6</accession>
<keyword evidence="3" id="KW-1185">Reference proteome</keyword>
<dbReference type="HOGENOM" id="CLU_2757940_0_0_1"/>
<name>A0A067T0B6_GALM3</name>
<reference evidence="3" key="1">
    <citation type="journal article" date="2014" name="Proc. Natl. Acad. Sci. U.S.A.">
        <title>Extensive sampling of basidiomycete genomes demonstrates inadequacy of the white-rot/brown-rot paradigm for wood decay fungi.</title>
        <authorList>
            <person name="Riley R."/>
            <person name="Salamov A.A."/>
            <person name="Brown D.W."/>
            <person name="Nagy L.G."/>
            <person name="Floudas D."/>
            <person name="Held B.W."/>
            <person name="Levasseur A."/>
            <person name="Lombard V."/>
            <person name="Morin E."/>
            <person name="Otillar R."/>
            <person name="Lindquist E.A."/>
            <person name="Sun H."/>
            <person name="LaButti K.M."/>
            <person name="Schmutz J."/>
            <person name="Jabbour D."/>
            <person name="Luo H."/>
            <person name="Baker S.E."/>
            <person name="Pisabarro A.G."/>
            <person name="Walton J.D."/>
            <person name="Blanchette R.A."/>
            <person name="Henrissat B."/>
            <person name="Martin F."/>
            <person name="Cullen D."/>
            <person name="Hibbett D.S."/>
            <person name="Grigoriev I.V."/>
        </authorList>
    </citation>
    <scope>NUCLEOTIDE SEQUENCE [LARGE SCALE GENOMIC DNA]</scope>
    <source>
        <strain evidence="3">CBS 339.88</strain>
    </source>
</reference>
<feature type="signal peptide" evidence="1">
    <location>
        <begin position="1"/>
        <end position="23"/>
    </location>
</feature>
<dbReference type="Proteomes" id="UP000027222">
    <property type="component" value="Unassembled WGS sequence"/>
</dbReference>
<dbReference type="AlphaFoldDB" id="A0A067T0B6"/>
<evidence type="ECO:0000313" key="3">
    <source>
        <dbReference type="Proteomes" id="UP000027222"/>
    </source>
</evidence>
<keyword evidence="1" id="KW-0732">Signal</keyword>
<sequence>MHFPSHWHFLLLFLGIMPWLAAAQTLCQQACNNQLNGCIQATHDSPVCATNFRACMNACVSGGSDSDDGV</sequence>
<evidence type="ECO:0008006" key="4">
    <source>
        <dbReference type="Google" id="ProtNLM"/>
    </source>
</evidence>
<organism evidence="2 3">
    <name type="scientific">Galerina marginata (strain CBS 339.88)</name>
    <dbReference type="NCBI Taxonomy" id="685588"/>
    <lineage>
        <taxon>Eukaryota</taxon>
        <taxon>Fungi</taxon>
        <taxon>Dikarya</taxon>
        <taxon>Basidiomycota</taxon>
        <taxon>Agaricomycotina</taxon>
        <taxon>Agaricomycetes</taxon>
        <taxon>Agaricomycetidae</taxon>
        <taxon>Agaricales</taxon>
        <taxon>Agaricineae</taxon>
        <taxon>Strophariaceae</taxon>
        <taxon>Galerina</taxon>
    </lineage>
</organism>